<proteinExistence type="predicted"/>
<organism evidence="2 3">
    <name type="scientific">Helianthus annuus</name>
    <name type="common">Common sunflower</name>
    <dbReference type="NCBI Taxonomy" id="4232"/>
    <lineage>
        <taxon>Eukaryota</taxon>
        <taxon>Viridiplantae</taxon>
        <taxon>Streptophyta</taxon>
        <taxon>Embryophyta</taxon>
        <taxon>Tracheophyta</taxon>
        <taxon>Spermatophyta</taxon>
        <taxon>Magnoliopsida</taxon>
        <taxon>eudicotyledons</taxon>
        <taxon>Gunneridae</taxon>
        <taxon>Pentapetalae</taxon>
        <taxon>asterids</taxon>
        <taxon>campanulids</taxon>
        <taxon>Asterales</taxon>
        <taxon>Asteraceae</taxon>
        <taxon>Asteroideae</taxon>
        <taxon>Heliantheae alliance</taxon>
        <taxon>Heliantheae</taxon>
        <taxon>Helianthus</taxon>
    </lineage>
</organism>
<feature type="signal peptide" evidence="1">
    <location>
        <begin position="1"/>
        <end position="24"/>
    </location>
</feature>
<dbReference type="AlphaFoldDB" id="A0A251V7R6"/>
<keyword evidence="3" id="KW-1185">Reference proteome</keyword>
<keyword evidence="1" id="KW-0732">Signal</keyword>
<feature type="chain" id="PRO_5012987720" evidence="1">
    <location>
        <begin position="25"/>
        <end position="78"/>
    </location>
</feature>
<evidence type="ECO:0000256" key="1">
    <source>
        <dbReference type="SAM" id="SignalP"/>
    </source>
</evidence>
<gene>
    <name evidence="2" type="ORF">HannXRQ_Chr03g0077551</name>
</gene>
<dbReference type="Proteomes" id="UP000215914">
    <property type="component" value="Chromosome 3"/>
</dbReference>
<name>A0A251V7R6_HELAN</name>
<accession>A0A251V7R6</accession>
<protein>
    <submittedName>
        <fullName evidence="2">Uncharacterized protein</fullName>
    </submittedName>
</protein>
<evidence type="ECO:0000313" key="3">
    <source>
        <dbReference type="Proteomes" id="UP000215914"/>
    </source>
</evidence>
<reference evidence="3" key="1">
    <citation type="journal article" date="2017" name="Nature">
        <title>The sunflower genome provides insights into oil metabolism, flowering and Asterid evolution.</title>
        <authorList>
            <person name="Badouin H."/>
            <person name="Gouzy J."/>
            <person name="Grassa C.J."/>
            <person name="Murat F."/>
            <person name="Staton S.E."/>
            <person name="Cottret L."/>
            <person name="Lelandais-Briere C."/>
            <person name="Owens G.L."/>
            <person name="Carrere S."/>
            <person name="Mayjonade B."/>
            <person name="Legrand L."/>
            <person name="Gill N."/>
            <person name="Kane N.C."/>
            <person name="Bowers J.E."/>
            <person name="Hubner S."/>
            <person name="Bellec A."/>
            <person name="Berard A."/>
            <person name="Berges H."/>
            <person name="Blanchet N."/>
            <person name="Boniface M.C."/>
            <person name="Brunel D."/>
            <person name="Catrice O."/>
            <person name="Chaidir N."/>
            <person name="Claudel C."/>
            <person name="Donnadieu C."/>
            <person name="Faraut T."/>
            <person name="Fievet G."/>
            <person name="Helmstetter N."/>
            <person name="King M."/>
            <person name="Knapp S.J."/>
            <person name="Lai Z."/>
            <person name="Le Paslier M.C."/>
            <person name="Lippi Y."/>
            <person name="Lorenzon L."/>
            <person name="Mandel J.R."/>
            <person name="Marage G."/>
            <person name="Marchand G."/>
            <person name="Marquand E."/>
            <person name="Bret-Mestries E."/>
            <person name="Morien E."/>
            <person name="Nambeesan S."/>
            <person name="Nguyen T."/>
            <person name="Pegot-Espagnet P."/>
            <person name="Pouilly N."/>
            <person name="Raftis F."/>
            <person name="Sallet E."/>
            <person name="Schiex T."/>
            <person name="Thomas J."/>
            <person name="Vandecasteele C."/>
            <person name="Vares D."/>
            <person name="Vear F."/>
            <person name="Vautrin S."/>
            <person name="Crespi M."/>
            <person name="Mangin B."/>
            <person name="Burke J.M."/>
            <person name="Salse J."/>
            <person name="Munos S."/>
            <person name="Vincourt P."/>
            <person name="Rieseberg L.H."/>
            <person name="Langlade N.B."/>
        </authorList>
    </citation>
    <scope>NUCLEOTIDE SEQUENCE [LARGE SCALE GENOMIC DNA]</scope>
    <source>
        <strain evidence="3">cv. SF193</strain>
    </source>
</reference>
<dbReference type="InParanoid" id="A0A251V7R6"/>
<dbReference type="EMBL" id="CM007892">
    <property type="protein sequence ID" value="OTG31605.1"/>
    <property type="molecule type" value="Genomic_DNA"/>
</dbReference>
<sequence length="78" mass="8621">MQTDMKNTIVILVIFLAANILVSAGDDAPGDKNKLCTKKITVFQCNVKSCYAKCQEWNPNGMAQCLNPFMCLCTKLNC</sequence>
<evidence type="ECO:0000313" key="2">
    <source>
        <dbReference type="EMBL" id="OTG31605.1"/>
    </source>
</evidence>